<organism evidence="5 6">
    <name type="scientific">Raoultibacter timonensis</name>
    <dbReference type="NCBI Taxonomy" id="1907662"/>
    <lineage>
        <taxon>Bacteria</taxon>
        <taxon>Bacillati</taxon>
        <taxon>Actinomycetota</taxon>
        <taxon>Coriobacteriia</taxon>
        <taxon>Eggerthellales</taxon>
        <taxon>Eggerthellaceae</taxon>
        <taxon>Raoultibacter</taxon>
    </lineage>
</organism>
<dbReference type="InterPro" id="IPR000835">
    <property type="entry name" value="HTH_MarR-typ"/>
</dbReference>
<reference evidence="5 6" key="1">
    <citation type="submission" date="2022-01" db="EMBL/GenBank/DDBJ databases">
        <title>Novel bile acid biosynthetic pathways are enriched in the microbiome of centenarians.</title>
        <authorList>
            <person name="Sato Y."/>
            <person name="Atarashi K."/>
            <person name="Plichta R.D."/>
            <person name="Arai Y."/>
            <person name="Sasajima S."/>
            <person name="Kearney M.S."/>
            <person name="Suda W."/>
            <person name="Takeshita K."/>
            <person name="Sasaki T."/>
            <person name="Okamoto S."/>
            <person name="Skelly N.A."/>
            <person name="Okamura Y."/>
            <person name="Vlamakis H."/>
            <person name="Li Y."/>
            <person name="Tanoue T."/>
            <person name="Takei H."/>
            <person name="Nittono H."/>
            <person name="Narushima S."/>
            <person name="Irie J."/>
            <person name="Itoh H."/>
            <person name="Moriya K."/>
            <person name="Sugiura Y."/>
            <person name="Suematsu M."/>
            <person name="Moritoki N."/>
            <person name="Shibata S."/>
            <person name="Littman R.D."/>
            <person name="Fischbach A.M."/>
            <person name="Uwamino Y."/>
            <person name="Inoue T."/>
            <person name="Honda A."/>
            <person name="Hattori M."/>
            <person name="Murai T."/>
            <person name="Xavier J.R."/>
            <person name="Hirose N."/>
            <person name="Honda K."/>
        </authorList>
    </citation>
    <scope>NUCLEOTIDE SEQUENCE [LARGE SCALE GENOMIC DNA]</scope>
    <source>
        <strain evidence="5 6">CE91-St30</strain>
    </source>
</reference>
<name>A0ABM7WLP7_9ACTN</name>
<keyword evidence="6" id="KW-1185">Reference proteome</keyword>
<keyword evidence="3" id="KW-0804">Transcription</keyword>
<keyword evidence="2" id="KW-0238">DNA-binding</keyword>
<dbReference type="PROSITE" id="PS50995">
    <property type="entry name" value="HTH_MARR_2"/>
    <property type="match status" value="1"/>
</dbReference>
<dbReference type="SUPFAM" id="SSF46785">
    <property type="entry name" value="Winged helix' DNA-binding domain"/>
    <property type="match status" value="1"/>
</dbReference>
<dbReference type="SMART" id="SM00347">
    <property type="entry name" value="HTH_MARR"/>
    <property type="match status" value="1"/>
</dbReference>
<dbReference type="InterPro" id="IPR036390">
    <property type="entry name" value="WH_DNA-bd_sf"/>
</dbReference>
<dbReference type="Proteomes" id="UP001320544">
    <property type="component" value="Chromosome"/>
</dbReference>
<dbReference type="PANTHER" id="PTHR42756">
    <property type="entry name" value="TRANSCRIPTIONAL REGULATOR, MARR"/>
    <property type="match status" value="1"/>
</dbReference>
<evidence type="ECO:0000256" key="2">
    <source>
        <dbReference type="ARBA" id="ARBA00023125"/>
    </source>
</evidence>
<evidence type="ECO:0000313" key="6">
    <source>
        <dbReference type="Proteomes" id="UP001320544"/>
    </source>
</evidence>
<evidence type="ECO:0000259" key="4">
    <source>
        <dbReference type="PROSITE" id="PS50995"/>
    </source>
</evidence>
<evidence type="ECO:0000256" key="1">
    <source>
        <dbReference type="ARBA" id="ARBA00023015"/>
    </source>
</evidence>
<evidence type="ECO:0000313" key="5">
    <source>
        <dbReference type="EMBL" id="BDE97254.1"/>
    </source>
</evidence>
<gene>
    <name evidence="5" type="ORF">CE91St30_25870</name>
</gene>
<accession>A0ABM7WLP7</accession>
<dbReference type="PANTHER" id="PTHR42756:SF1">
    <property type="entry name" value="TRANSCRIPTIONAL REPRESSOR OF EMRAB OPERON"/>
    <property type="match status" value="1"/>
</dbReference>
<dbReference type="InterPro" id="IPR036388">
    <property type="entry name" value="WH-like_DNA-bd_sf"/>
</dbReference>
<sequence length="157" mass="17714">MKDSDHVSEHSPDYLMLRMLVGFGNKLGTIDRMTFRELTGRQCTLIASIGTFEEPPTLGQLAECEGSSHQNIKQMALKLQEKGYVKLLSDSSDARKIRVTATKKGHEFCKKHHEAEDKFLELLFQNIGEKEVANVSKVMSKLNENLDTMICDGLKLK</sequence>
<dbReference type="RefSeq" id="WP_244386449.1">
    <property type="nucleotide sequence ID" value="NZ_AP025564.1"/>
</dbReference>
<dbReference type="Gene3D" id="1.10.10.10">
    <property type="entry name" value="Winged helix-like DNA-binding domain superfamily/Winged helix DNA-binding domain"/>
    <property type="match status" value="1"/>
</dbReference>
<proteinExistence type="predicted"/>
<evidence type="ECO:0000256" key="3">
    <source>
        <dbReference type="ARBA" id="ARBA00023163"/>
    </source>
</evidence>
<protein>
    <submittedName>
        <fullName evidence="5">MarR family transcriptional regulator</fullName>
    </submittedName>
</protein>
<feature type="domain" description="HTH marR-type" evidence="4">
    <location>
        <begin position="13"/>
        <end position="144"/>
    </location>
</feature>
<dbReference type="EMBL" id="AP025564">
    <property type="protein sequence ID" value="BDE97254.1"/>
    <property type="molecule type" value="Genomic_DNA"/>
</dbReference>
<keyword evidence="1" id="KW-0805">Transcription regulation</keyword>